<dbReference type="Proteomes" id="UP000178892">
    <property type="component" value="Unassembled WGS sequence"/>
</dbReference>
<name>A0A1F5NTP9_9BACT</name>
<dbReference type="AlphaFoldDB" id="A0A1F5NTP9"/>
<protein>
    <recommendedName>
        <fullName evidence="3">DUF2207 domain-containing protein</fullName>
    </recommendedName>
</protein>
<keyword evidence="1" id="KW-0812">Transmembrane</keyword>
<evidence type="ECO:0000313" key="4">
    <source>
        <dbReference type="EMBL" id="OGE80983.1"/>
    </source>
</evidence>
<accession>A0A1F5NTP9</accession>
<gene>
    <name evidence="4" type="ORF">A2720_03690</name>
</gene>
<dbReference type="Pfam" id="PF09972">
    <property type="entry name" value="DUF2207"/>
    <property type="match status" value="1"/>
</dbReference>
<evidence type="ECO:0000256" key="1">
    <source>
        <dbReference type="SAM" id="Phobius"/>
    </source>
</evidence>
<feature type="chain" id="PRO_5009520208" description="DUF2207 domain-containing protein" evidence="2">
    <location>
        <begin position="24"/>
        <end position="323"/>
    </location>
</feature>
<dbReference type="STRING" id="1817825.A2720_03690"/>
<feature type="transmembrane region" description="Helical" evidence="1">
    <location>
        <begin position="235"/>
        <end position="253"/>
    </location>
</feature>
<feature type="domain" description="DUF2207" evidence="3">
    <location>
        <begin position="35"/>
        <end position="214"/>
    </location>
</feature>
<organism evidence="4 5">
    <name type="scientific">Candidatus Doudnabacteria bacterium RIFCSPHIGHO2_01_FULL_46_24</name>
    <dbReference type="NCBI Taxonomy" id="1817825"/>
    <lineage>
        <taxon>Bacteria</taxon>
        <taxon>Candidatus Doudnaibacteriota</taxon>
    </lineage>
</organism>
<feature type="signal peptide" evidence="2">
    <location>
        <begin position="1"/>
        <end position="23"/>
    </location>
</feature>
<keyword evidence="1" id="KW-0472">Membrane</keyword>
<dbReference type="InterPro" id="IPR018702">
    <property type="entry name" value="DUF2207"/>
</dbReference>
<keyword evidence="1" id="KW-1133">Transmembrane helix</keyword>
<reference evidence="4 5" key="1">
    <citation type="journal article" date="2016" name="Nat. Commun.">
        <title>Thousands of microbial genomes shed light on interconnected biogeochemical processes in an aquifer system.</title>
        <authorList>
            <person name="Anantharaman K."/>
            <person name="Brown C.T."/>
            <person name="Hug L.A."/>
            <person name="Sharon I."/>
            <person name="Castelle C.J."/>
            <person name="Probst A.J."/>
            <person name="Thomas B.C."/>
            <person name="Singh A."/>
            <person name="Wilkins M.J."/>
            <person name="Karaoz U."/>
            <person name="Brodie E.L."/>
            <person name="Williams K.H."/>
            <person name="Hubbard S.S."/>
            <person name="Banfield J.F."/>
        </authorList>
    </citation>
    <scope>NUCLEOTIDE SEQUENCE [LARGE SCALE GENOMIC DNA]</scope>
</reference>
<evidence type="ECO:0000259" key="3">
    <source>
        <dbReference type="Pfam" id="PF09972"/>
    </source>
</evidence>
<keyword evidence="2" id="KW-0732">Signal</keyword>
<proteinExistence type="predicted"/>
<evidence type="ECO:0000313" key="5">
    <source>
        <dbReference type="Proteomes" id="UP000178892"/>
    </source>
</evidence>
<dbReference type="EMBL" id="MFEL01000012">
    <property type="protein sequence ID" value="OGE80983.1"/>
    <property type="molecule type" value="Genomic_DNA"/>
</dbReference>
<sequence>MRRAVILIVALLTALVLVLPTFAHETQDSDQPEQIEAFDVVIHIQPNASLLVEETIVYNFGVLSRHGIYRDIPLDKLRISDVAVSRNDKPEPFQLLGSGKNKQIKIGNTNELISGKQTFAISYTIKGAINYFEEHDELYWNVTGTDWQVPIESVFAQVFLPQFVAEKDLKLDCFRGSFGSNTSCVQTEVLSDGSVQFADSHLQPGEGLTFAFGFPKNVVAQPTAMQIFFRRLQTFWPLLIPLLVLIWLLHRWWKFGRDPKGQSPIVAEYDPPSDLTPAEVGTIIDGRVNKKDLSSEIIHLAVLEFLKIEKVPKKSFWASVTTN</sequence>
<comment type="caution">
    <text evidence="4">The sequence shown here is derived from an EMBL/GenBank/DDBJ whole genome shotgun (WGS) entry which is preliminary data.</text>
</comment>
<evidence type="ECO:0000256" key="2">
    <source>
        <dbReference type="SAM" id="SignalP"/>
    </source>
</evidence>